<dbReference type="Pfam" id="PF13505">
    <property type="entry name" value="OMP_b-brl"/>
    <property type="match status" value="1"/>
</dbReference>
<organism evidence="6 7">
    <name type="scientific">Phaeovulum veldkampii DSM 11550</name>
    <dbReference type="NCBI Taxonomy" id="1185920"/>
    <lineage>
        <taxon>Bacteria</taxon>
        <taxon>Pseudomonadati</taxon>
        <taxon>Pseudomonadota</taxon>
        <taxon>Alphaproteobacteria</taxon>
        <taxon>Rhodobacterales</taxon>
        <taxon>Paracoccaceae</taxon>
        <taxon>Phaeovulum</taxon>
    </lineage>
</organism>
<dbReference type="SUPFAM" id="SSF56925">
    <property type="entry name" value="OMPA-like"/>
    <property type="match status" value="1"/>
</dbReference>
<keyword evidence="3" id="KW-0472">Membrane</keyword>
<keyword evidence="2" id="KW-0732">Signal</keyword>
<comment type="caution">
    <text evidence="6">The sequence shown here is derived from an EMBL/GenBank/DDBJ whole genome shotgun (WGS) entry which is preliminary data.</text>
</comment>
<name>A0A2T4JMJ8_9RHOB</name>
<reference evidence="6 7" key="1">
    <citation type="submission" date="2018-03" db="EMBL/GenBank/DDBJ databases">
        <title>Rhodobacter veldkampii.</title>
        <authorList>
            <person name="Meyer T.E."/>
            <person name="Miller S."/>
            <person name="Lodha T."/>
            <person name="Gandham S."/>
            <person name="Chintalapati S."/>
            <person name="Chintalapati V.R."/>
        </authorList>
    </citation>
    <scope>NUCLEOTIDE SEQUENCE [LARGE SCALE GENOMIC DNA]</scope>
    <source>
        <strain evidence="6 7">DSM 11550</strain>
    </source>
</reference>
<comment type="subcellular location">
    <subcellularLocation>
        <location evidence="1">Membrane</location>
    </subcellularLocation>
</comment>
<dbReference type="EMBL" id="PZKF01000002">
    <property type="protein sequence ID" value="PTE19130.1"/>
    <property type="molecule type" value="Genomic_DNA"/>
</dbReference>
<keyword evidence="7" id="KW-1185">Reference proteome</keyword>
<evidence type="ECO:0000259" key="5">
    <source>
        <dbReference type="Pfam" id="PF13505"/>
    </source>
</evidence>
<dbReference type="InterPro" id="IPR011250">
    <property type="entry name" value="OMP/PagP_B-barrel"/>
</dbReference>
<gene>
    <name evidence="6" type="ORF">C5F46_01490</name>
</gene>
<dbReference type="AlphaFoldDB" id="A0A2T4JMJ8"/>
<dbReference type="Proteomes" id="UP000241899">
    <property type="component" value="Unassembled WGS sequence"/>
</dbReference>
<evidence type="ECO:0000256" key="1">
    <source>
        <dbReference type="ARBA" id="ARBA00004370"/>
    </source>
</evidence>
<dbReference type="Gene3D" id="2.40.160.20">
    <property type="match status" value="1"/>
</dbReference>
<evidence type="ECO:0000256" key="2">
    <source>
        <dbReference type="ARBA" id="ARBA00022729"/>
    </source>
</evidence>
<dbReference type="InterPro" id="IPR051692">
    <property type="entry name" value="OMP-like"/>
</dbReference>
<comment type="similarity">
    <text evidence="4">Belongs to the Omp25/RopB family.</text>
</comment>
<evidence type="ECO:0000256" key="4">
    <source>
        <dbReference type="ARBA" id="ARBA00038306"/>
    </source>
</evidence>
<accession>A0A2T4JMJ8</accession>
<evidence type="ECO:0000313" key="6">
    <source>
        <dbReference type="EMBL" id="PTE19130.1"/>
    </source>
</evidence>
<proteinExistence type="inferred from homology"/>
<sequence>MDERVPGSASPGLTCELPLCPACNPWKKLSIFAERSDGPLTKRCIPKATQSRSLYSKVSIMVRLFVSASLALMTMPAFAGGMTGPVVEPDPIPAAAAKSLGWYGYGMIGGTFDGPSYRYAPEDQATDVDLSGPSLTVGIGREISRRGALSIGFEADLTAGGIDSAHIEGGTVPCLTGEGGCEAAVDWLATARLVLGWKTGNTMPYMTAGLAAGDISGFADAGACGYIACGFDGTETGWTAGLGFRHELSDRWALKGEVLYIDLGSPDFPSASVTSDFTFSQVRLGTIYKF</sequence>
<evidence type="ECO:0000256" key="3">
    <source>
        <dbReference type="ARBA" id="ARBA00023136"/>
    </source>
</evidence>
<dbReference type="InterPro" id="IPR027385">
    <property type="entry name" value="Beta-barrel_OMP"/>
</dbReference>
<dbReference type="PANTHER" id="PTHR34001">
    <property type="entry name" value="BLL7405 PROTEIN"/>
    <property type="match status" value="1"/>
</dbReference>
<dbReference type="PANTHER" id="PTHR34001:SF3">
    <property type="entry name" value="BLL7405 PROTEIN"/>
    <property type="match status" value="1"/>
</dbReference>
<dbReference type="OrthoDB" id="9815357at2"/>
<evidence type="ECO:0000313" key="7">
    <source>
        <dbReference type="Proteomes" id="UP000241899"/>
    </source>
</evidence>
<dbReference type="GO" id="GO:0016020">
    <property type="term" value="C:membrane"/>
    <property type="evidence" value="ECO:0007669"/>
    <property type="project" value="UniProtKB-SubCell"/>
</dbReference>
<protein>
    <recommendedName>
        <fullName evidence="5">Outer membrane protein beta-barrel domain-containing protein</fullName>
    </recommendedName>
</protein>
<feature type="domain" description="Outer membrane protein beta-barrel" evidence="5">
    <location>
        <begin position="93"/>
        <end position="290"/>
    </location>
</feature>